<evidence type="ECO:0000256" key="4">
    <source>
        <dbReference type="ARBA" id="ARBA00008905"/>
    </source>
</evidence>
<protein>
    <recommendedName>
        <fullName evidence="5 11">Dolichyl-diphosphooligosaccharide--protein glycosyltransferase subunit 1</fullName>
    </recommendedName>
</protein>
<sequence>MFTGNAHVACFYPVAKETTVFVLPAGKLLSRSKIAPSKSENGKIIYGPYENVQPFTVATTKIHTESNAPFLVATKIERTLMLSLWGSISVEENIFVVHKGAELTGPFSRLDFQLDQRGRNRPVVTEYKTLLPSTAKNIYYRDEIGNISTSSVRTQRDAVEVTIQPRFPLFGGWKTEYTIGYDVPAYQYLFSSGNSFVLKMRVMDHLFDNVVVDHLSLKIILPEGSKNFKLVTPYTMKRKPDELHFTYLDTSGRPTIVVEKDNLVDAHIQSFTLNFEFDRIQLWRKPMTAVVAFAVLFVFVVIVVRFDFTIVADPAAETRLQAQSQIEEIVDLHATRLRLFDQLTDIANKYKSNKDTSAFTTARKKAENELSQITKSVDSLKTSLKTTSADLAERLNEVQKLSKTAADHVTNYLTQVERFVRGQIQKAVFTESERMFHQKLNEAKEKMDNIVYSL</sequence>
<evidence type="ECO:0000256" key="2">
    <source>
        <dbReference type="ARBA" id="ARBA00004115"/>
    </source>
</evidence>
<evidence type="ECO:0000256" key="3">
    <source>
        <dbReference type="ARBA" id="ARBA00004922"/>
    </source>
</evidence>
<accession>A0ABD6ESX7</accession>
<dbReference type="Pfam" id="PF04597">
    <property type="entry name" value="Ribophorin_I"/>
    <property type="match status" value="1"/>
</dbReference>
<comment type="function">
    <text evidence="1 11">Subunit of the oligosaccharyl transferase (OST) complex that catalyzes the initial transfer of a defined glycan (Glc(3)Man(9)GlcNAc(2) in eukaryotes) from the lipid carrier dolichol-pyrophosphate to an asparagine residue within an Asn-X-Ser/Thr consensus motif in nascent polypeptide chains, the first step in protein N-glycosylation. N-glycosylation occurs cotranslationally and the complex associates with the Sec61 complex at the channel-forming translocon complex that mediates protein translocation across the endoplasmic reticulum (ER). All subunits are required for a maximal enzyme activity.</text>
</comment>
<keyword evidence="9 11" id="KW-1133">Transmembrane helix</keyword>
<comment type="subcellular location">
    <subcellularLocation>
        <location evidence="2 11">Endoplasmic reticulum membrane</location>
        <topology evidence="2 11">Single-pass type I membrane protein</topology>
    </subcellularLocation>
</comment>
<evidence type="ECO:0000256" key="11">
    <source>
        <dbReference type="RuleBase" id="RU361143"/>
    </source>
</evidence>
<keyword evidence="8 11" id="KW-0256">Endoplasmic reticulum</keyword>
<evidence type="ECO:0000256" key="8">
    <source>
        <dbReference type="ARBA" id="ARBA00022824"/>
    </source>
</evidence>
<dbReference type="EMBL" id="JBGFUD010011006">
    <property type="protein sequence ID" value="MFH4983075.1"/>
    <property type="molecule type" value="Genomic_DNA"/>
</dbReference>
<evidence type="ECO:0000256" key="1">
    <source>
        <dbReference type="ARBA" id="ARBA00002791"/>
    </source>
</evidence>
<keyword evidence="6 11" id="KW-0812">Transmembrane</keyword>
<evidence type="ECO:0000313" key="12">
    <source>
        <dbReference type="EMBL" id="MFH4983075.1"/>
    </source>
</evidence>
<comment type="similarity">
    <text evidence="4 11">Belongs to the OST1 family.</text>
</comment>
<dbReference type="PANTHER" id="PTHR21049:SF0">
    <property type="entry name" value="DOLICHYL-DIPHOSPHOOLIGOSACCHARIDE--PROTEIN GLYCOSYLTRANSFERASE SUBUNIT 1"/>
    <property type="match status" value="1"/>
</dbReference>
<comment type="subunit">
    <text evidence="11">Component of the oligosaccharyltransferase (OST) complex.</text>
</comment>
<keyword evidence="7" id="KW-0732">Signal</keyword>
<comment type="pathway">
    <text evidence="3 11">Protein modification; protein glycosylation.</text>
</comment>
<gene>
    <name evidence="12" type="ORF">AB6A40_009784</name>
</gene>
<evidence type="ECO:0000256" key="5">
    <source>
        <dbReference type="ARBA" id="ARBA00017611"/>
    </source>
</evidence>
<evidence type="ECO:0000256" key="10">
    <source>
        <dbReference type="ARBA" id="ARBA00023136"/>
    </source>
</evidence>
<name>A0ABD6ESX7_9BILA</name>
<dbReference type="Proteomes" id="UP001608902">
    <property type="component" value="Unassembled WGS sequence"/>
</dbReference>
<organism evidence="12 13">
    <name type="scientific">Gnathostoma spinigerum</name>
    <dbReference type="NCBI Taxonomy" id="75299"/>
    <lineage>
        <taxon>Eukaryota</taxon>
        <taxon>Metazoa</taxon>
        <taxon>Ecdysozoa</taxon>
        <taxon>Nematoda</taxon>
        <taxon>Chromadorea</taxon>
        <taxon>Rhabditida</taxon>
        <taxon>Spirurina</taxon>
        <taxon>Gnathostomatomorpha</taxon>
        <taxon>Gnathostomatoidea</taxon>
        <taxon>Gnathostomatidae</taxon>
        <taxon>Gnathostoma</taxon>
    </lineage>
</organism>
<keyword evidence="10 11" id="KW-0472">Membrane</keyword>
<dbReference type="GO" id="GO:0008250">
    <property type="term" value="C:oligosaccharyltransferase complex"/>
    <property type="evidence" value="ECO:0007669"/>
    <property type="project" value="UniProtKB-UniRule"/>
</dbReference>
<proteinExistence type="inferred from homology"/>
<evidence type="ECO:0000313" key="13">
    <source>
        <dbReference type="Proteomes" id="UP001608902"/>
    </source>
</evidence>
<evidence type="ECO:0000256" key="6">
    <source>
        <dbReference type="ARBA" id="ARBA00022692"/>
    </source>
</evidence>
<comment type="caution">
    <text evidence="12">The sequence shown here is derived from an EMBL/GenBank/DDBJ whole genome shotgun (WGS) entry which is preliminary data.</text>
</comment>
<evidence type="ECO:0000256" key="9">
    <source>
        <dbReference type="ARBA" id="ARBA00022989"/>
    </source>
</evidence>
<evidence type="ECO:0000256" key="7">
    <source>
        <dbReference type="ARBA" id="ARBA00022729"/>
    </source>
</evidence>
<dbReference type="InterPro" id="IPR007676">
    <property type="entry name" value="Ribophorin_I"/>
</dbReference>
<keyword evidence="13" id="KW-1185">Reference proteome</keyword>
<dbReference type="PANTHER" id="PTHR21049">
    <property type="entry name" value="RIBOPHORIN I"/>
    <property type="match status" value="1"/>
</dbReference>
<dbReference type="AlphaFoldDB" id="A0ABD6ESX7"/>
<feature type="transmembrane region" description="Helical" evidence="11">
    <location>
        <begin position="287"/>
        <end position="306"/>
    </location>
</feature>
<reference evidence="12 13" key="1">
    <citation type="submission" date="2024-08" db="EMBL/GenBank/DDBJ databases">
        <title>Gnathostoma spinigerum genome.</title>
        <authorList>
            <person name="Gonzalez-Bertolin B."/>
            <person name="Monzon S."/>
            <person name="Zaballos A."/>
            <person name="Jimenez P."/>
            <person name="Dekumyoy P."/>
            <person name="Varona S."/>
            <person name="Cuesta I."/>
            <person name="Sumanam S."/>
            <person name="Adisakwattana P."/>
            <person name="Gasser R.B."/>
            <person name="Hernandez-Gonzalez A."/>
            <person name="Young N.D."/>
            <person name="Perteguer M.J."/>
        </authorList>
    </citation>
    <scope>NUCLEOTIDE SEQUENCE [LARGE SCALE GENOMIC DNA]</scope>
    <source>
        <strain evidence="12">AL3</strain>
        <tissue evidence="12">Liver</tissue>
    </source>
</reference>